<dbReference type="Proteomes" id="UP000000305">
    <property type="component" value="Unassembled WGS sequence"/>
</dbReference>
<sequence>MEKSFNELGEDIYYASQADTDFVNAENEDDSLKTFEELVRLVELQQRLIVEGDVQLRKIDGSLSENEEIKDTHELAQKIQEASVKIEESMQLYMICQQGIKTSQFSLALQSAGNDDPAAEQIEEELLEASLQYLNLSESNLLESQQLEGILSDIRGVQNDLQQIQLDISELKTNPKTSAGSKSERLARLEAQLDKFLGRYNFSRFLTQLLLVASEEDLNDPKISDLFIKCGEALY</sequence>
<dbReference type="EMBL" id="GL732568">
    <property type="protein sequence ID" value="EFX76495.1"/>
    <property type="molecule type" value="Genomic_DNA"/>
</dbReference>
<keyword evidence="1" id="KW-0175">Coiled coil</keyword>
<dbReference type="HOGENOM" id="CLU_1181258_0_0_1"/>
<proteinExistence type="predicted"/>
<protein>
    <submittedName>
        <fullName evidence="2">Uncharacterized protein</fullName>
    </submittedName>
</protein>
<dbReference type="KEGG" id="dpx:DAPPUDRAFT_107012"/>
<evidence type="ECO:0000313" key="2">
    <source>
        <dbReference type="EMBL" id="EFX76495.1"/>
    </source>
</evidence>
<dbReference type="AlphaFoldDB" id="E9GVP0"/>
<name>E9GVP0_DAPPU</name>
<dbReference type="OrthoDB" id="6357146at2759"/>
<feature type="coiled-coil region" evidence="1">
    <location>
        <begin position="119"/>
        <end position="174"/>
    </location>
</feature>
<keyword evidence="3" id="KW-1185">Reference proteome</keyword>
<accession>E9GVP0</accession>
<evidence type="ECO:0000313" key="3">
    <source>
        <dbReference type="Proteomes" id="UP000000305"/>
    </source>
</evidence>
<gene>
    <name evidence="2" type="ORF">DAPPUDRAFT_107012</name>
</gene>
<organism evidence="2 3">
    <name type="scientific">Daphnia pulex</name>
    <name type="common">Water flea</name>
    <dbReference type="NCBI Taxonomy" id="6669"/>
    <lineage>
        <taxon>Eukaryota</taxon>
        <taxon>Metazoa</taxon>
        <taxon>Ecdysozoa</taxon>
        <taxon>Arthropoda</taxon>
        <taxon>Crustacea</taxon>
        <taxon>Branchiopoda</taxon>
        <taxon>Diplostraca</taxon>
        <taxon>Cladocera</taxon>
        <taxon>Anomopoda</taxon>
        <taxon>Daphniidae</taxon>
        <taxon>Daphnia</taxon>
    </lineage>
</organism>
<evidence type="ECO:0000256" key="1">
    <source>
        <dbReference type="SAM" id="Coils"/>
    </source>
</evidence>
<dbReference type="InParanoid" id="E9GVP0"/>
<reference evidence="2 3" key="1">
    <citation type="journal article" date="2011" name="Science">
        <title>The ecoresponsive genome of Daphnia pulex.</title>
        <authorList>
            <person name="Colbourne J.K."/>
            <person name="Pfrender M.E."/>
            <person name="Gilbert D."/>
            <person name="Thomas W.K."/>
            <person name="Tucker A."/>
            <person name="Oakley T.H."/>
            <person name="Tokishita S."/>
            <person name="Aerts A."/>
            <person name="Arnold G.J."/>
            <person name="Basu M.K."/>
            <person name="Bauer D.J."/>
            <person name="Caceres C.E."/>
            <person name="Carmel L."/>
            <person name="Casola C."/>
            <person name="Choi J.H."/>
            <person name="Detter J.C."/>
            <person name="Dong Q."/>
            <person name="Dusheyko S."/>
            <person name="Eads B.D."/>
            <person name="Frohlich T."/>
            <person name="Geiler-Samerotte K.A."/>
            <person name="Gerlach D."/>
            <person name="Hatcher P."/>
            <person name="Jogdeo S."/>
            <person name="Krijgsveld J."/>
            <person name="Kriventseva E.V."/>
            <person name="Kultz D."/>
            <person name="Laforsch C."/>
            <person name="Lindquist E."/>
            <person name="Lopez J."/>
            <person name="Manak J.R."/>
            <person name="Muller J."/>
            <person name="Pangilinan J."/>
            <person name="Patwardhan R.P."/>
            <person name="Pitluck S."/>
            <person name="Pritham E.J."/>
            <person name="Rechtsteiner A."/>
            <person name="Rho M."/>
            <person name="Rogozin I.B."/>
            <person name="Sakarya O."/>
            <person name="Salamov A."/>
            <person name="Schaack S."/>
            <person name="Shapiro H."/>
            <person name="Shiga Y."/>
            <person name="Skalitzky C."/>
            <person name="Smith Z."/>
            <person name="Souvorov A."/>
            <person name="Sung W."/>
            <person name="Tang Z."/>
            <person name="Tsuchiya D."/>
            <person name="Tu H."/>
            <person name="Vos H."/>
            <person name="Wang M."/>
            <person name="Wolf Y.I."/>
            <person name="Yamagata H."/>
            <person name="Yamada T."/>
            <person name="Ye Y."/>
            <person name="Shaw J.R."/>
            <person name="Andrews J."/>
            <person name="Crease T.J."/>
            <person name="Tang H."/>
            <person name="Lucas S.M."/>
            <person name="Robertson H.M."/>
            <person name="Bork P."/>
            <person name="Koonin E.V."/>
            <person name="Zdobnov E.M."/>
            <person name="Grigoriev I.V."/>
            <person name="Lynch M."/>
            <person name="Boore J.L."/>
        </authorList>
    </citation>
    <scope>NUCLEOTIDE SEQUENCE [LARGE SCALE GENOMIC DNA]</scope>
</reference>